<dbReference type="Gene3D" id="3.10.310.70">
    <property type="match status" value="1"/>
</dbReference>
<reference evidence="4" key="1">
    <citation type="journal article" date="2019" name="Int. J. Syst. Evol. Microbiol.">
        <title>The Global Catalogue of Microorganisms (GCM) 10K type strain sequencing project: providing services to taxonomists for standard genome sequencing and annotation.</title>
        <authorList>
            <consortium name="The Broad Institute Genomics Platform"/>
            <consortium name="The Broad Institute Genome Sequencing Center for Infectious Disease"/>
            <person name="Wu L."/>
            <person name="Ma J."/>
        </authorList>
    </citation>
    <scope>NUCLEOTIDE SEQUENCE [LARGE SCALE GENOMIC DNA]</scope>
    <source>
        <strain evidence="4">KCTC 42247</strain>
    </source>
</reference>
<dbReference type="InterPro" id="IPR011059">
    <property type="entry name" value="Metal-dep_hydrolase_composite"/>
</dbReference>
<organism evidence="3 4">
    <name type="scientific">Sphingobacterium populi</name>
    <dbReference type="NCBI Taxonomy" id="1812824"/>
    <lineage>
        <taxon>Bacteria</taxon>
        <taxon>Pseudomonadati</taxon>
        <taxon>Bacteroidota</taxon>
        <taxon>Sphingobacteriia</taxon>
        <taxon>Sphingobacteriales</taxon>
        <taxon>Sphingobacteriaceae</taxon>
        <taxon>Sphingobacterium</taxon>
    </lineage>
</organism>
<feature type="signal peptide" evidence="1">
    <location>
        <begin position="1"/>
        <end position="21"/>
    </location>
</feature>
<keyword evidence="4" id="KW-1185">Reference proteome</keyword>
<dbReference type="PANTHER" id="PTHR22642">
    <property type="entry name" value="IMIDAZOLONEPROPIONASE"/>
    <property type="match status" value="1"/>
</dbReference>
<evidence type="ECO:0000313" key="3">
    <source>
        <dbReference type="EMBL" id="MFD2743665.1"/>
    </source>
</evidence>
<dbReference type="GO" id="GO:0016787">
    <property type="term" value="F:hydrolase activity"/>
    <property type="evidence" value="ECO:0007669"/>
    <property type="project" value="UniProtKB-KW"/>
</dbReference>
<dbReference type="Pfam" id="PF07969">
    <property type="entry name" value="Amidohydro_3"/>
    <property type="match status" value="1"/>
</dbReference>
<dbReference type="Gene3D" id="3.20.20.140">
    <property type="entry name" value="Metal-dependent hydrolases"/>
    <property type="match status" value="1"/>
</dbReference>
<dbReference type="InterPro" id="IPR032466">
    <property type="entry name" value="Metal_Hydrolase"/>
</dbReference>
<dbReference type="EMBL" id="JBHUMB010000013">
    <property type="protein sequence ID" value="MFD2743665.1"/>
    <property type="molecule type" value="Genomic_DNA"/>
</dbReference>
<evidence type="ECO:0000313" key="4">
    <source>
        <dbReference type="Proteomes" id="UP001597418"/>
    </source>
</evidence>
<dbReference type="CDD" id="cd01300">
    <property type="entry name" value="YtcJ_like"/>
    <property type="match status" value="1"/>
</dbReference>
<dbReference type="InterPro" id="IPR013108">
    <property type="entry name" value="Amidohydro_3"/>
</dbReference>
<comment type="caution">
    <text evidence="3">The sequence shown here is derived from an EMBL/GenBank/DDBJ whole genome shotgun (WGS) entry which is preliminary data.</text>
</comment>
<proteinExistence type="predicted"/>
<dbReference type="Proteomes" id="UP001597418">
    <property type="component" value="Unassembled WGS sequence"/>
</dbReference>
<feature type="chain" id="PRO_5047345092" evidence="1">
    <location>
        <begin position="22"/>
        <end position="546"/>
    </location>
</feature>
<feature type="domain" description="Amidohydrolase 3" evidence="2">
    <location>
        <begin position="69"/>
        <end position="543"/>
    </location>
</feature>
<name>A0ABW5UCP9_9SPHI</name>
<sequence>MKSLFAALGLLFLFASCTTNHEVDLIVYNARVYTVDSAFTIAEAFAVRGGVFIEIGSSDRLLQRYEAKETIDAQGAAIYPGFYDSHAHFMDFASSLDMTNLYGAHSLSDALQRLQAHRKTYPDRPWLVGAGLDQERWEDNTISVRDSLDKYFPNIPVYLTRVDYQAATVNSKALEVAGIDTAFYVEGGLMLTDSLGHLSGVLMDNAMDLVKKHIPEVNDDQELRALTKAEQLLFSVGLTSIVDAGLNERDLEFMRNLYTGNKLKIRNYAMIEDNLRTVRRMIRSGYYDDGRLSIRAVKLTADGLLRTRNASLLLPYSDDSTTSGYLLQTPEELERTIKEIAATNFQLSTRAVGDSATRIVLDLYGKYIGPNNDRRWRIEHAQVINELDFEKFDRFRVFPSLQPAHATSDMYWVENRIGEERLRNAYALKRLVDNYGMVAIGSGFPGENFNPLNSFHAAVARVDAAGFPEGGFEMKNALTRREALMGMTIWAAQACFQGSRRGNIQRGKDADFVILSQDIMTIPNEELRDVTVLRTVIDGKTVYQRK</sequence>
<dbReference type="RefSeq" id="WP_380884678.1">
    <property type="nucleotide sequence ID" value="NZ_JBHUMB010000013.1"/>
</dbReference>
<dbReference type="EC" id="3.5.-.-" evidence="3"/>
<accession>A0ABW5UCP9</accession>
<gene>
    <name evidence="3" type="ORF">ACFSQ6_09680</name>
</gene>
<evidence type="ECO:0000256" key="1">
    <source>
        <dbReference type="SAM" id="SignalP"/>
    </source>
</evidence>
<keyword evidence="3" id="KW-0378">Hydrolase</keyword>
<evidence type="ECO:0000259" key="2">
    <source>
        <dbReference type="Pfam" id="PF07969"/>
    </source>
</evidence>
<dbReference type="PANTHER" id="PTHR22642:SF2">
    <property type="entry name" value="PROTEIN LONG AFTER FAR-RED 3"/>
    <property type="match status" value="1"/>
</dbReference>
<dbReference type="SUPFAM" id="SSF51556">
    <property type="entry name" value="Metallo-dependent hydrolases"/>
    <property type="match status" value="1"/>
</dbReference>
<dbReference type="Gene3D" id="2.30.40.10">
    <property type="entry name" value="Urease, subunit C, domain 1"/>
    <property type="match status" value="1"/>
</dbReference>
<protein>
    <submittedName>
        <fullName evidence="3">Amidohydrolase</fullName>
        <ecNumber evidence="3">3.5.-.-</ecNumber>
    </submittedName>
</protein>
<dbReference type="PROSITE" id="PS51257">
    <property type="entry name" value="PROKAR_LIPOPROTEIN"/>
    <property type="match status" value="1"/>
</dbReference>
<keyword evidence="1" id="KW-0732">Signal</keyword>
<dbReference type="InterPro" id="IPR033932">
    <property type="entry name" value="YtcJ-like"/>
</dbReference>
<dbReference type="SUPFAM" id="SSF51338">
    <property type="entry name" value="Composite domain of metallo-dependent hydrolases"/>
    <property type="match status" value="1"/>
</dbReference>